<dbReference type="PROSITE" id="PS50188">
    <property type="entry name" value="B302_SPRY"/>
    <property type="match status" value="1"/>
</dbReference>
<evidence type="ECO:0000256" key="7">
    <source>
        <dbReference type="SAM" id="Phobius"/>
    </source>
</evidence>
<dbReference type="PROSITE" id="PS50119">
    <property type="entry name" value="ZF_BBOX"/>
    <property type="match status" value="1"/>
</dbReference>
<dbReference type="InterPro" id="IPR000315">
    <property type="entry name" value="Znf_B-box"/>
</dbReference>
<dbReference type="FunFam" id="2.60.120.920:FF:000004">
    <property type="entry name" value="Butyrophilin subfamily 1 member A1"/>
    <property type="match status" value="1"/>
</dbReference>
<dbReference type="PROSITE" id="PS00518">
    <property type="entry name" value="ZF_RING_1"/>
    <property type="match status" value="1"/>
</dbReference>
<dbReference type="InterPro" id="IPR003877">
    <property type="entry name" value="SPRY_dom"/>
</dbReference>
<dbReference type="InterPro" id="IPR027370">
    <property type="entry name" value="Znf-RING_euk"/>
</dbReference>
<gene>
    <name evidence="12" type="ORF">JOB18_044283</name>
</gene>
<dbReference type="SMART" id="SM00336">
    <property type="entry name" value="BBOX"/>
    <property type="match status" value="1"/>
</dbReference>
<evidence type="ECO:0000313" key="13">
    <source>
        <dbReference type="Proteomes" id="UP000693946"/>
    </source>
</evidence>
<dbReference type="SMART" id="SM00589">
    <property type="entry name" value="PRY"/>
    <property type="match status" value="1"/>
</dbReference>
<evidence type="ECO:0000313" key="12">
    <source>
        <dbReference type="EMBL" id="KAG7476061.1"/>
    </source>
</evidence>
<dbReference type="Pfam" id="PF13445">
    <property type="entry name" value="zf-RING_UBOX"/>
    <property type="match status" value="1"/>
</dbReference>
<feature type="domain" description="B30.2/SPRY" evidence="10">
    <location>
        <begin position="373"/>
        <end position="570"/>
    </location>
</feature>
<dbReference type="InterPro" id="IPR001870">
    <property type="entry name" value="B30.2/SPRY"/>
</dbReference>
<dbReference type="PANTHER" id="PTHR25465">
    <property type="entry name" value="B-BOX DOMAIN CONTAINING"/>
    <property type="match status" value="1"/>
</dbReference>
<dbReference type="Pfam" id="PF25600">
    <property type="entry name" value="TRIM_CC"/>
    <property type="match status" value="1"/>
</dbReference>
<dbReference type="EMBL" id="JAGKHQ010000021">
    <property type="protein sequence ID" value="KAG7476061.1"/>
    <property type="molecule type" value="Genomic_DNA"/>
</dbReference>
<keyword evidence="7" id="KW-0812">Transmembrane</keyword>
<dbReference type="InterPro" id="IPR001841">
    <property type="entry name" value="Znf_RING"/>
</dbReference>
<dbReference type="PANTHER" id="PTHR25465:SF32">
    <property type="entry name" value="BLOODTHIRSTY-RELATED GENE FAMILY, MEMBER 16 ISOFORM X1-RELATED"/>
    <property type="match status" value="1"/>
</dbReference>
<sequence>MASSSGFLSEDQFTCSICLDVFTEPVSIPCGHNFCKACITKHWEDKAQCQCPLCNEKFNKGLKLCVNTGFREVVNNFKKHGVSNKNDVPVKPGQVPCDCCTGNKFKAFKTCLVCLASYCQTHLESHQRVAALKKHKLTDPVQNLEVNVCKKHNKMLELFCRNDRSRVCALCTEHRGHDTVPLEEEYEEKQGELEQKKMEVKGMIQERQKKILEITEVLAKKREQNNEAKGNSVQIFTSLIVSMQRNLSGLVNAFEERQRAAEKQADVLVVELQREIMELQRSLTKLQKISKTEDHLQLIKCFLSITSTFPLTKDWSDISISGQHCVQDLKRAMVQLQVTLAKEMQRAGQDFRACYDEFLAEETGEDKKMVHTDLENLPEGIKLDIIRRQYTVDMTFDPCSANDFLVFSEDFKAVQTPHIVWVNGSPQKFNRHAYVLGKRGFSRGRFYYEVQTERKTGWDLGIVRESLHGMKTIIPNPRTGMWVIRLRNNTKFTALNSVHVNLNMSEKPNRVGVFVDYEQRLVSFYDVDAVTLLYSFTDCIFSGKIYPFFSPGLPEDGVNGGPLVLSPDKKEDKKSNKKENKEEDKKSNKKENKEEDKKSDKKENKVQDTTSVFLDWSFVVIFLAWISLITYHIIFNKG</sequence>
<accession>A0AAV6PVP2</accession>
<dbReference type="CDD" id="cd13733">
    <property type="entry name" value="SPRY_PRY_C-I_1"/>
    <property type="match status" value="1"/>
</dbReference>
<evidence type="ECO:0000259" key="8">
    <source>
        <dbReference type="PROSITE" id="PS50089"/>
    </source>
</evidence>
<dbReference type="PROSITE" id="PS50089">
    <property type="entry name" value="ZF_RING_2"/>
    <property type="match status" value="1"/>
</dbReference>
<dbReference type="InterPro" id="IPR006574">
    <property type="entry name" value="PRY"/>
</dbReference>
<protein>
    <submittedName>
        <fullName evidence="11">E3 ubiquitin-protein ligase TRIM39-like</fullName>
    </submittedName>
</protein>
<keyword evidence="5" id="KW-0175">Coiled coil</keyword>
<dbReference type="InterPro" id="IPR058030">
    <property type="entry name" value="TRIM8/14/16/25/29/45/65_CC"/>
</dbReference>
<evidence type="ECO:0000256" key="3">
    <source>
        <dbReference type="ARBA" id="ARBA00022833"/>
    </source>
</evidence>
<dbReference type="Pfam" id="PF00643">
    <property type="entry name" value="zf-B_box"/>
    <property type="match status" value="1"/>
</dbReference>
<feature type="compositionally biased region" description="Basic and acidic residues" evidence="6">
    <location>
        <begin position="567"/>
        <end position="606"/>
    </location>
</feature>
<feature type="domain" description="B box-type" evidence="9">
    <location>
        <begin position="144"/>
        <end position="182"/>
    </location>
</feature>
<proteinExistence type="predicted"/>
<evidence type="ECO:0000259" key="9">
    <source>
        <dbReference type="PROSITE" id="PS50119"/>
    </source>
</evidence>
<feature type="domain" description="RING-type" evidence="8">
    <location>
        <begin position="15"/>
        <end position="55"/>
    </location>
</feature>
<evidence type="ECO:0000256" key="6">
    <source>
        <dbReference type="SAM" id="MobiDB-lite"/>
    </source>
</evidence>
<dbReference type="Proteomes" id="UP000693946">
    <property type="component" value="Linkage Group LG9"/>
</dbReference>
<keyword evidence="13" id="KW-1185">Reference proteome</keyword>
<reference evidence="12 13" key="1">
    <citation type="journal article" date="2021" name="Sci. Rep.">
        <title>Chromosome anchoring in Senegalese sole (Solea senegalensis) reveals sex-associated markers and genome rearrangements in flatfish.</title>
        <authorList>
            <person name="Guerrero-Cozar I."/>
            <person name="Gomez-Garrido J."/>
            <person name="Berbel C."/>
            <person name="Martinez-Blanch J.F."/>
            <person name="Alioto T."/>
            <person name="Claros M.G."/>
            <person name="Gagnaire P.A."/>
            <person name="Manchado M."/>
        </authorList>
    </citation>
    <scope>NUCLEOTIDE SEQUENCE [LARGE SCALE GENOMIC DNA]</scope>
    <source>
        <strain evidence="12">Sse05_10M</strain>
    </source>
</reference>
<keyword evidence="2 4" id="KW-0863">Zinc-finger</keyword>
<evidence type="ECO:0000256" key="1">
    <source>
        <dbReference type="ARBA" id="ARBA00022723"/>
    </source>
</evidence>
<feature type="coiled-coil region" evidence="5">
    <location>
        <begin position="262"/>
        <end position="289"/>
    </location>
</feature>
<dbReference type="Pfam" id="PF00622">
    <property type="entry name" value="SPRY"/>
    <property type="match status" value="1"/>
</dbReference>
<keyword evidence="7" id="KW-0472">Membrane</keyword>
<organism evidence="12 13">
    <name type="scientific">Solea senegalensis</name>
    <name type="common">Senegalese sole</name>
    <dbReference type="NCBI Taxonomy" id="28829"/>
    <lineage>
        <taxon>Eukaryota</taxon>
        <taxon>Metazoa</taxon>
        <taxon>Chordata</taxon>
        <taxon>Craniata</taxon>
        <taxon>Vertebrata</taxon>
        <taxon>Euteleostomi</taxon>
        <taxon>Actinopterygii</taxon>
        <taxon>Neopterygii</taxon>
        <taxon>Teleostei</taxon>
        <taxon>Neoteleostei</taxon>
        <taxon>Acanthomorphata</taxon>
        <taxon>Carangaria</taxon>
        <taxon>Pleuronectiformes</taxon>
        <taxon>Pleuronectoidei</taxon>
        <taxon>Soleidae</taxon>
        <taxon>Solea</taxon>
    </lineage>
</organism>
<name>A0AAV6PVP2_SOLSE</name>
<feature type="region of interest" description="Disordered" evidence="6">
    <location>
        <begin position="560"/>
        <end position="606"/>
    </location>
</feature>
<keyword evidence="7" id="KW-1133">Transmembrane helix</keyword>
<evidence type="ECO:0000313" key="11">
    <source>
        <dbReference type="EMBL" id="KAG7476060.1"/>
    </source>
</evidence>
<dbReference type="EMBL" id="JAGKHQ010000021">
    <property type="protein sequence ID" value="KAG7476060.1"/>
    <property type="molecule type" value="Genomic_DNA"/>
</dbReference>
<dbReference type="CDD" id="cd19769">
    <property type="entry name" value="Bbox2_TRIM16-like"/>
    <property type="match status" value="1"/>
</dbReference>
<reference evidence="12" key="2">
    <citation type="submission" date="2021-03" db="EMBL/GenBank/DDBJ databases">
        <authorList>
            <person name="Guerrero-Cozar I."/>
            <person name="Gomez-Garrido J."/>
            <person name="Berbel C."/>
            <person name="Martinez-Blanch J.F."/>
            <person name="Alioto T."/>
            <person name="Claros M.G."/>
            <person name="Gagnaire P.A."/>
            <person name="Manchado M."/>
        </authorList>
    </citation>
    <scope>NUCLEOTIDE SEQUENCE</scope>
    <source>
        <strain evidence="12">Sse05_10M</strain>
        <tissue evidence="12">Blood</tissue>
    </source>
</reference>
<dbReference type="SMART" id="SM00449">
    <property type="entry name" value="SPRY"/>
    <property type="match status" value="1"/>
</dbReference>
<dbReference type="SMART" id="SM00184">
    <property type="entry name" value="RING"/>
    <property type="match status" value="1"/>
</dbReference>
<evidence type="ECO:0000256" key="5">
    <source>
        <dbReference type="SAM" id="Coils"/>
    </source>
</evidence>
<evidence type="ECO:0000256" key="4">
    <source>
        <dbReference type="PROSITE-ProRule" id="PRU00024"/>
    </source>
</evidence>
<keyword evidence="3" id="KW-0862">Zinc</keyword>
<dbReference type="AlphaFoldDB" id="A0AAV6PVP2"/>
<dbReference type="InterPro" id="IPR051051">
    <property type="entry name" value="E3_ubiq-ligase_TRIM/RNF"/>
</dbReference>
<dbReference type="GO" id="GO:0008270">
    <property type="term" value="F:zinc ion binding"/>
    <property type="evidence" value="ECO:0007669"/>
    <property type="project" value="UniProtKB-KW"/>
</dbReference>
<evidence type="ECO:0000256" key="2">
    <source>
        <dbReference type="ARBA" id="ARBA00022771"/>
    </source>
</evidence>
<dbReference type="CDD" id="cd19802">
    <property type="entry name" value="Bbox1_TRIM8-like"/>
    <property type="match status" value="1"/>
</dbReference>
<evidence type="ECO:0000259" key="10">
    <source>
        <dbReference type="PROSITE" id="PS50188"/>
    </source>
</evidence>
<comment type="caution">
    <text evidence="12">The sequence shown here is derived from an EMBL/GenBank/DDBJ whole genome shotgun (WGS) entry which is preliminary data.</text>
</comment>
<keyword evidence="1" id="KW-0479">Metal-binding</keyword>
<dbReference type="GO" id="GO:0005737">
    <property type="term" value="C:cytoplasm"/>
    <property type="evidence" value="ECO:0007669"/>
    <property type="project" value="UniProtKB-ARBA"/>
</dbReference>
<feature type="transmembrane region" description="Helical" evidence="7">
    <location>
        <begin position="613"/>
        <end position="634"/>
    </location>
</feature>
<dbReference type="InterPro" id="IPR017907">
    <property type="entry name" value="Znf_RING_CS"/>
</dbReference>